<protein>
    <submittedName>
        <fullName evidence="2">Uncharacterized protein</fullName>
    </submittedName>
</protein>
<evidence type="ECO:0000256" key="1">
    <source>
        <dbReference type="SAM" id="MobiDB-lite"/>
    </source>
</evidence>
<reference evidence="3" key="2">
    <citation type="journal article" date="2008" name="Nucleic Acids Res.">
        <title>The rice annotation project database (RAP-DB): 2008 update.</title>
        <authorList>
            <consortium name="The rice annotation project (RAP)"/>
        </authorList>
    </citation>
    <scope>GENOME REANNOTATION</scope>
    <source>
        <strain evidence="3">cv. Nipponbare</strain>
    </source>
</reference>
<feature type="compositionally biased region" description="Basic and acidic residues" evidence="1">
    <location>
        <begin position="37"/>
        <end position="50"/>
    </location>
</feature>
<sequence length="226" mass="24935">MGARARGGRRRERRQRPRPRLGRKRLGRAPAGATGQRHGDGDGGGRGDRRMAVGEAGRWSVWTGGVRGRWDRAVRGDGRWVADRRSLHFYGDEPSAQVGQRASSRLSFQVVATAQLVLPSLETMLRRGGLGGWHRGGHWKRWAIATSSLPIPVIPVDCRRPTRLLLRRLRFTALSLSPPFQSPHLPVALAGGSTPLAPPCGGGVWPYRVVSSPISPRAREKKEERF</sequence>
<name>Q6YZE6_ORYSJ</name>
<dbReference type="Proteomes" id="UP000000763">
    <property type="component" value="Chromosome 8"/>
</dbReference>
<evidence type="ECO:0000313" key="2">
    <source>
        <dbReference type="EMBL" id="BAD11643.1"/>
    </source>
</evidence>
<dbReference type="AlphaFoldDB" id="Q6YZE6"/>
<proteinExistence type="predicted"/>
<organism evidence="2 3">
    <name type="scientific">Oryza sativa subsp. japonica</name>
    <name type="common">Rice</name>
    <dbReference type="NCBI Taxonomy" id="39947"/>
    <lineage>
        <taxon>Eukaryota</taxon>
        <taxon>Viridiplantae</taxon>
        <taxon>Streptophyta</taxon>
        <taxon>Embryophyta</taxon>
        <taxon>Tracheophyta</taxon>
        <taxon>Spermatophyta</taxon>
        <taxon>Magnoliopsida</taxon>
        <taxon>Liliopsida</taxon>
        <taxon>Poales</taxon>
        <taxon>Poaceae</taxon>
        <taxon>BOP clade</taxon>
        <taxon>Oryzoideae</taxon>
        <taxon>Oryzeae</taxon>
        <taxon>Oryzinae</taxon>
        <taxon>Oryza</taxon>
        <taxon>Oryza sativa</taxon>
    </lineage>
</organism>
<evidence type="ECO:0000313" key="3">
    <source>
        <dbReference type="Proteomes" id="UP000000763"/>
    </source>
</evidence>
<feature type="compositionally biased region" description="Basic residues" evidence="1">
    <location>
        <begin position="1"/>
        <end position="27"/>
    </location>
</feature>
<reference evidence="3" key="1">
    <citation type="journal article" date="2005" name="Nature">
        <title>The map-based sequence of the rice genome.</title>
        <authorList>
            <consortium name="International rice genome sequencing project (IRGSP)"/>
            <person name="Matsumoto T."/>
            <person name="Wu J."/>
            <person name="Kanamori H."/>
            <person name="Katayose Y."/>
            <person name="Fujisawa M."/>
            <person name="Namiki N."/>
            <person name="Mizuno H."/>
            <person name="Yamamoto K."/>
            <person name="Antonio B.A."/>
            <person name="Baba T."/>
            <person name="Sakata K."/>
            <person name="Nagamura Y."/>
            <person name="Aoki H."/>
            <person name="Arikawa K."/>
            <person name="Arita K."/>
            <person name="Bito T."/>
            <person name="Chiden Y."/>
            <person name="Fujitsuka N."/>
            <person name="Fukunaka R."/>
            <person name="Hamada M."/>
            <person name="Harada C."/>
            <person name="Hayashi A."/>
            <person name="Hijishita S."/>
            <person name="Honda M."/>
            <person name="Hosokawa S."/>
            <person name="Ichikawa Y."/>
            <person name="Idonuma A."/>
            <person name="Iijima M."/>
            <person name="Ikeda M."/>
            <person name="Ikeno M."/>
            <person name="Ito K."/>
            <person name="Ito S."/>
            <person name="Ito T."/>
            <person name="Ito Y."/>
            <person name="Ito Y."/>
            <person name="Iwabuchi A."/>
            <person name="Kamiya K."/>
            <person name="Karasawa W."/>
            <person name="Kurita K."/>
            <person name="Katagiri S."/>
            <person name="Kikuta A."/>
            <person name="Kobayashi H."/>
            <person name="Kobayashi N."/>
            <person name="Machita K."/>
            <person name="Maehara T."/>
            <person name="Masukawa M."/>
            <person name="Mizubayashi T."/>
            <person name="Mukai Y."/>
            <person name="Nagasaki H."/>
            <person name="Nagata Y."/>
            <person name="Naito S."/>
            <person name="Nakashima M."/>
            <person name="Nakama Y."/>
            <person name="Nakamichi Y."/>
            <person name="Nakamura M."/>
            <person name="Meguro A."/>
            <person name="Negishi M."/>
            <person name="Ohta I."/>
            <person name="Ohta T."/>
            <person name="Okamoto M."/>
            <person name="Ono N."/>
            <person name="Saji S."/>
            <person name="Sakaguchi M."/>
            <person name="Sakai K."/>
            <person name="Shibata M."/>
            <person name="Shimokawa T."/>
            <person name="Song J."/>
            <person name="Takazaki Y."/>
            <person name="Terasawa K."/>
            <person name="Tsugane M."/>
            <person name="Tsuji K."/>
            <person name="Ueda S."/>
            <person name="Waki K."/>
            <person name="Yamagata H."/>
            <person name="Yamamoto M."/>
            <person name="Yamamoto S."/>
            <person name="Yamane H."/>
            <person name="Yoshiki S."/>
            <person name="Yoshihara R."/>
            <person name="Yukawa K."/>
            <person name="Zhong H."/>
            <person name="Yano M."/>
            <person name="Yuan Q."/>
            <person name="Ouyang S."/>
            <person name="Liu J."/>
            <person name="Jones K.M."/>
            <person name="Gansberger K."/>
            <person name="Moffat K."/>
            <person name="Hill J."/>
            <person name="Bera J."/>
            <person name="Fadrosh D."/>
            <person name="Jin S."/>
            <person name="Johri S."/>
            <person name="Kim M."/>
            <person name="Overton L."/>
            <person name="Reardon M."/>
            <person name="Tsitrin T."/>
            <person name="Vuong H."/>
            <person name="Weaver B."/>
            <person name="Ciecko A."/>
            <person name="Tallon L."/>
            <person name="Jackson J."/>
            <person name="Pai G."/>
            <person name="Aken S.V."/>
            <person name="Utterback T."/>
            <person name="Reidmuller S."/>
            <person name="Feldblyum T."/>
            <person name="Hsiao J."/>
            <person name="Zismann V."/>
            <person name="Iobst S."/>
            <person name="de Vazeille A.R."/>
            <person name="Buell C.R."/>
            <person name="Ying K."/>
            <person name="Li Y."/>
            <person name="Lu T."/>
            <person name="Huang Y."/>
            <person name="Zhao Q."/>
            <person name="Feng Q."/>
            <person name="Zhang L."/>
            <person name="Zhu J."/>
            <person name="Weng Q."/>
            <person name="Mu J."/>
            <person name="Lu Y."/>
            <person name="Fan D."/>
            <person name="Liu Y."/>
            <person name="Guan J."/>
            <person name="Zhang Y."/>
            <person name="Yu S."/>
            <person name="Liu X."/>
            <person name="Zhang Y."/>
            <person name="Hong G."/>
            <person name="Han B."/>
            <person name="Choisne N."/>
            <person name="Demange N."/>
            <person name="Orjeda G."/>
            <person name="Samain S."/>
            <person name="Cattolico L."/>
            <person name="Pelletier E."/>
            <person name="Couloux A."/>
            <person name="Segurens B."/>
            <person name="Wincker P."/>
            <person name="D'Hont A."/>
            <person name="Scarpelli C."/>
            <person name="Weissenbach J."/>
            <person name="Salanoubat M."/>
            <person name="Quetier F."/>
            <person name="Yu Y."/>
            <person name="Kim H.R."/>
            <person name="Rambo T."/>
            <person name="Currie J."/>
            <person name="Collura K."/>
            <person name="Luo M."/>
            <person name="Yang T."/>
            <person name="Ammiraju J.S.S."/>
            <person name="Engler F."/>
            <person name="Soderlund C."/>
            <person name="Wing R.A."/>
            <person name="Palmer L.E."/>
            <person name="de la Bastide M."/>
            <person name="Spiegel L."/>
            <person name="Nascimento L."/>
            <person name="Zutavern T."/>
            <person name="O'Shaughnessy A."/>
            <person name="Dike S."/>
            <person name="Dedhia N."/>
            <person name="Preston R."/>
            <person name="Balija V."/>
            <person name="McCombie W.R."/>
            <person name="Chow T."/>
            <person name="Chen H."/>
            <person name="Chung M."/>
            <person name="Chen C."/>
            <person name="Shaw J."/>
            <person name="Wu H."/>
            <person name="Hsiao K."/>
            <person name="Chao Y."/>
            <person name="Chu M."/>
            <person name="Cheng C."/>
            <person name="Hour A."/>
            <person name="Lee P."/>
            <person name="Lin S."/>
            <person name="Lin Y."/>
            <person name="Liou J."/>
            <person name="Liu S."/>
            <person name="Hsing Y."/>
            <person name="Raghuvanshi S."/>
            <person name="Mohanty A."/>
            <person name="Bharti A.K."/>
            <person name="Gaur A."/>
            <person name="Gupta V."/>
            <person name="Kumar D."/>
            <person name="Ravi V."/>
            <person name="Vij S."/>
            <person name="Kapur A."/>
            <person name="Khurana P."/>
            <person name="Khurana P."/>
            <person name="Khurana J.P."/>
            <person name="Tyagi A.K."/>
            <person name="Gaikwad K."/>
            <person name="Singh A."/>
            <person name="Dalal V."/>
            <person name="Srivastava S."/>
            <person name="Dixit A."/>
            <person name="Pal A.K."/>
            <person name="Ghazi I.A."/>
            <person name="Yadav M."/>
            <person name="Pandit A."/>
            <person name="Bhargava A."/>
            <person name="Sureshbabu K."/>
            <person name="Batra K."/>
            <person name="Sharma T.R."/>
            <person name="Mohapatra T."/>
            <person name="Singh N.K."/>
            <person name="Messing J."/>
            <person name="Nelson A.B."/>
            <person name="Fuks G."/>
            <person name="Kavchok S."/>
            <person name="Keizer G."/>
            <person name="Linton E."/>
            <person name="Llaca V."/>
            <person name="Song R."/>
            <person name="Tanyolac B."/>
            <person name="Young S."/>
            <person name="Ho-Il K."/>
            <person name="Hahn J.H."/>
            <person name="Sangsakoo G."/>
            <person name="Vanavichit A."/>
            <person name="de Mattos Luiz.A.T."/>
            <person name="Zimmer P.D."/>
            <person name="Malone G."/>
            <person name="Dellagostin O."/>
            <person name="de Oliveira A.C."/>
            <person name="Bevan M."/>
            <person name="Bancroft I."/>
            <person name="Minx P."/>
            <person name="Cordum H."/>
            <person name="Wilson R."/>
            <person name="Cheng Z."/>
            <person name="Jin W."/>
            <person name="Jiang J."/>
            <person name="Leong S.A."/>
            <person name="Iwama H."/>
            <person name="Gojobori T."/>
            <person name="Itoh T."/>
            <person name="Niimura Y."/>
            <person name="Fujii Y."/>
            <person name="Habara T."/>
            <person name="Sakai H."/>
            <person name="Sato Y."/>
            <person name="Wilson G."/>
            <person name="Kumar K."/>
            <person name="McCouch S."/>
            <person name="Juretic N."/>
            <person name="Hoen D."/>
            <person name="Wright S."/>
            <person name="Bruskiewich R."/>
            <person name="Bureau T."/>
            <person name="Miyao A."/>
            <person name="Hirochika H."/>
            <person name="Nishikawa T."/>
            <person name="Kadowaki K."/>
            <person name="Sugiura M."/>
            <person name="Burr B."/>
            <person name="Sasaki T."/>
        </authorList>
    </citation>
    <scope>NUCLEOTIDE SEQUENCE [LARGE SCALE GENOMIC DNA]</scope>
    <source>
        <strain evidence="3">cv. Nipponbare</strain>
    </source>
</reference>
<gene>
    <name evidence="2" type="primary">P0702E04.11</name>
</gene>
<accession>Q6YZE6</accession>
<feature type="region of interest" description="Disordered" evidence="1">
    <location>
        <begin position="1"/>
        <end position="50"/>
    </location>
</feature>
<dbReference type="EMBL" id="AP005529">
    <property type="protein sequence ID" value="BAD11643.1"/>
    <property type="molecule type" value="Genomic_DNA"/>
</dbReference>